<dbReference type="PANTHER" id="PTHR48000">
    <property type="entry name" value="OS09G0431300 PROTEIN"/>
    <property type="match status" value="1"/>
</dbReference>
<name>A0A9E7F0L4_9LILI</name>
<dbReference type="Gene3D" id="1.10.10.60">
    <property type="entry name" value="Homeodomain-like"/>
    <property type="match status" value="2"/>
</dbReference>
<dbReference type="Proteomes" id="UP001055439">
    <property type="component" value="Chromosome 2"/>
</dbReference>
<dbReference type="FunFam" id="1.10.10.60:FF:000015">
    <property type="entry name" value="Transcription factor RAX3"/>
    <property type="match status" value="1"/>
</dbReference>
<evidence type="ECO:0000256" key="3">
    <source>
        <dbReference type="ARBA" id="ARBA00023015"/>
    </source>
</evidence>
<feature type="domain" description="Myb-like" evidence="8">
    <location>
        <begin position="37"/>
        <end position="90"/>
    </location>
</feature>
<comment type="subcellular location">
    <subcellularLocation>
        <location evidence="1">Nucleus</location>
    </subcellularLocation>
</comment>
<dbReference type="AlphaFoldDB" id="A0A9E7F0L4"/>
<sequence>MQCLQVVLDRALPPLHDCSGGKWERTGEMGRAPCCDKAKVKRGPWSPEEDAALKSYIQCHGTGGNWIALPHKAGLKRCGKSCRLRWLNYLRPDIKHGGFTEEEDSIICTLYDRLGSRFCSFPQPYTSLTDLLVELSLMVRSRWSVIASHLPGRTDNDVKNYWNTKLKKKLMARRPCLPTTTTSDSKSPPLIGMPLHPNYELSQQSQKLYSDEEVSASSSSITAQHSSSFLNWSTGGAESSDLFLSELGFGDAGDFLSSYGYQERLGEEIPSYFSDPSQGMYQSLTYSSRSHATHEV</sequence>
<dbReference type="PROSITE" id="PS50090">
    <property type="entry name" value="MYB_LIKE"/>
    <property type="match status" value="2"/>
</dbReference>
<evidence type="ECO:0000256" key="7">
    <source>
        <dbReference type="SAM" id="MobiDB-lite"/>
    </source>
</evidence>
<feature type="region of interest" description="Disordered" evidence="7">
    <location>
        <begin position="177"/>
        <end position="196"/>
    </location>
</feature>
<evidence type="ECO:0000256" key="1">
    <source>
        <dbReference type="ARBA" id="ARBA00004123"/>
    </source>
</evidence>
<keyword evidence="5" id="KW-0804">Transcription</keyword>
<reference evidence="10" key="1">
    <citation type="submission" date="2022-05" db="EMBL/GenBank/DDBJ databases">
        <title>The Musa troglodytarum L. genome provides insights into the mechanism of non-climacteric behaviour and enrichment of carotenoids.</title>
        <authorList>
            <person name="Wang J."/>
        </authorList>
    </citation>
    <scope>NUCLEOTIDE SEQUENCE</scope>
    <source>
        <tissue evidence="10">Leaf</tissue>
    </source>
</reference>
<evidence type="ECO:0000313" key="10">
    <source>
        <dbReference type="EMBL" id="URD86285.1"/>
    </source>
</evidence>
<feature type="domain" description="HTH myb-type" evidence="9">
    <location>
        <begin position="37"/>
        <end position="94"/>
    </location>
</feature>
<evidence type="ECO:0000256" key="6">
    <source>
        <dbReference type="ARBA" id="ARBA00023242"/>
    </source>
</evidence>
<proteinExistence type="predicted"/>
<feature type="domain" description="HTH myb-type" evidence="9">
    <location>
        <begin position="142"/>
        <end position="170"/>
    </location>
</feature>
<dbReference type="OrthoDB" id="2143914at2759"/>
<dbReference type="CDD" id="cd00167">
    <property type="entry name" value="SANT"/>
    <property type="match status" value="2"/>
</dbReference>
<evidence type="ECO:0000259" key="8">
    <source>
        <dbReference type="PROSITE" id="PS50090"/>
    </source>
</evidence>
<dbReference type="InterPro" id="IPR001005">
    <property type="entry name" value="SANT/Myb"/>
</dbReference>
<evidence type="ECO:0000256" key="5">
    <source>
        <dbReference type="ARBA" id="ARBA00023163"/>
    </source>
</evidence>
<dbReference type="GO" id="GO:0005634">
    <property type="term" value="C:nucleus"/>
    <property type="evidence" value="ECO:0007669"/>
    <property type="project" value="UniProtKB-SubCell"/>
</dbReference>
<protein>
    <submittedName>
        <fullName evidence="10">Myb-like DNA-binding domain</fullName>
    </submittedName>
</protein>
<keyword evidence="11" id="KW-1185">Reference proteome</keyword>
<feature type="domain" description="Myb-like" evidence="8">
    <location>
        <begin position="91"/>
        <end position="166"/>
    </location>
</feature>
<feature type="compositionally biased region" description="Low complexity" evidence="7">
    <location>
        <begin position="178"/>
        <end position="189"/>
    </location>
</feature>
<keyword evidence="3" id="KW-0805">Transcription regulation</keyword>
<dbReference type="SUPFAM" id="SSF46689">
    <property type="entry name" value="Homeodomain-like"/>
    <property type="match status" value="1"/>
</dbReference>
<dbReference type="GO" id="GO:0003677">
    <property type="term" value="F:DNA binding"/>
    <property type="evidence" value="ECO:0007669"/>
    <property type="project" value="UniProtKB-KW"/>
</dbReference>
<dbReference type="PANTHER" id="PTHR48000:SF67">
    <property type="entry name" value="MYB-LIKE DNA-BINDING DOMAIN CONTAINING PROTEIN, EXPRESSED"/>
    <property type="match status" value="1"/>
</dbReference>
<evidence type="ECO:0000259" key="9">
    <source>
        <dbReference type="PROSITE" id="PS51294"/>
    </source>
</evidence>
<evidence type="ECO:0000256" key="2">
    <source>
        <dbReference type="ARBA" id="ARBA00022737"/>
    </source>
</evidence>
<dbReference type="PROSITE" id="PS51294">
    <property type="entry name" value="HTH_MYB"/>
    <property type="match status" value="2"/>
</dbReference>
<organism evidence="10 11">
    <name type="scientific">Musa troglodytarum</name>
    <name type="common">fe'i banana</name>
    <dbReference type="NCBI Taxonomy" id="320322"/>
    <lineage>
        <taxon>Eukaryota</taxon>
        <taxon>Viridiplantae</taxon>
        <taxon>Streptophyta</taxon>
        <taxon>Embryophyta</taxon>
        <taxon>Tracheophyta</taxon>
        <taxon>Spermatophyta</taxon>
        <taxon>Magnoliopsida</taxon>
        <taxon>Liliopsida</taxon>
        <taxon>Zingiberales</taxon>
        <taxon>Musaceae</taxon>
        <taxon>Musa</taxon>
    </lineage>
</organism>
<dbReference type="Pfam" id="PF00249">
    <property type="entry name" value="Myb_DNA-binding"/>
    <property type="match status" value="2"/>
</dbReference>
<evidence type="ECO:0000256" key="4">
    <source>
        <dbReference type="ARBA" id="ARBA00023125"/>
    </source>
</evidence>
<evidence type="ECO:0000313" key="11">
    <source>
        <dbReference type="Proteomes" id="UP001055439"/>
    </source>
</evidence>
<keyword evidence="4 10" id="KW-0238">DNA-binding</keyword>
<keyword evidence="2" id="KW-0677">Repeat</keyword>
<accession>A0A9E7F0L4</accession>
<keyword evidence="6" id="KW-0539">Nucleus</keyword>
<dbReference type="InterPro" id="IPR009057">
    <property type="entry name" value="Homeodomain-like_sf"/>
</dbReference>
<dbReference type="EMBL" id="CP097504">
    <property type="protein sequence ID" value="URD86285.1"/>
    <property type="molecule type" value="Genomic_DNA"/>
</dbReference>
<dbReference type="SMART" id="SM00717">
    <property type="entry name" value="SANT"/>
    <property type="match status" value="2"/>
</dbReference>
<gene>
    <name evidence="10" type="ORF">MUK42_28342</name>
</gene>
<dbReference type="InterPro" id="IPR017930">
    <property type="entry name" value="Myb_dom"/>
</dbReference>